<dbReference type="InterPro" id="IPR002110">
    <property type="entry name" value="Ankyrin_rpt"/>
</dbReference>
<evidence type="ECO:0000313" key="3">
    <source>
        <dbReference type="EMBL" id="ESU43960.1"/>
    </source>
</evidence>
<dbReference type="OrthoDB" id="426293at2759"/>
<keyword evidence="1" id="KW-0040">ANK repeat</keyword>
<reference evidence="3 4" key="2">
    <citation type="journal article" date="2013" name="Genome Biol. Evol.">
        <title>Genome sequencing of Giardia lamblia genotypes A2 and B isolates (DH and GS) and comparative analysis with the genomes of genotypes A1 and E (WB and Pig).</title>
        <authorList>
            <person name="Adam R.D."/>
            <person name="Dahlstrom E.W."/>
            <person name="Martens C.A."/>
            <person name="Bruno D.P."/>
            <person name="Barbian K.D."/>
            <person name="Ricklefs S.M."/>
            <person name="Hernandez M.M."/>
            <person name="Narla N.P."/>
            <person name="Patel R.B."/>
            <person name="Porcella S.F."/>
            <person name="Nash T.E."/>
        </authorList>
    </citation>
    <scope>NUCLEOTIDE SEQUENCE [LARGE SCALE GENOMIC DNA]</scope>
    <source>
        <strain evidence="3 4">GS</strain>
    </source>
</reference>
<dbReference type="VEuPathDB" id="GiardiaDB:DHA2_152986"/>
<feature type="repeat" description="ANK" evidence="1">
    <location>
        <begin position="668"/>
        <end position="700"/>
    </location>
</feature>
<evidence type="ECO:0000313" key="4">
    <source>
        <dbReference type="Proteomes" id="UP000018040"/>
    </source>
</evidence>
<protein>
    <recommendedName>
        <fullName evidence="2">Protein kinase domain-containing protein</fullName>
    </recommendedName>
</protein>
<dbReference type="AlphaFoldDB" id="V6U3W9"/>
<dbReference type="Gene3D" id="1.10.510.10">
    <property type="entry name" value="Transferase(Phosphotransferase) domain 1"/>
    <property type="match status" value="2"/>
</dbReference>
<gene>
    <name evidence="3" type="ORF">GSB_151971</name>
</gene>
<dbReference type="GO" id="GO:0004672">
    <property type="term" value="F:protein kinase activity"/>
    <property type="evidence" value="ECO:0007669"/>
    <property type="project" value="InterPro"/>
</dbReference>
<dbReference type="SUPFAM" id="SSF56112">
    <property type="entry name" value="Protein kinase-like (PK-like)"/>
    <property type="match status" value="2"/>
</dbReference>
<dbReference type="SMART" id="SM00220">
    <property type="entry name" value="S_TKc"/>
    <property type="match status" value="1"/>
</dbReference>
<dbReference type="VEuPathDB" id="GiardiaDB:GL50581_1066"/>
<dbReference type="VEuPathDB" id="GiardiaDB:QR46_4849"/>
<name>V6U3W9_GIAIN</name>
<dbReference type="SMART" id="SM00248">
    <property type="entry name" value="ANK"/>
    <property type="match status" value="8"/>
</dbReference>
<dbReference type="VEuPathDB" id="GiardiaDB:GL50803_00121517"/>
<dbReference type="GO" id="GO:0005524">
    <property type="term" value="F:ATP binding"/>
    <property type="evidence" value="ECO:0007669"/>
    <property type="project" value="InterPro"/>
</dbReference>
<dbReference type="PANTHER" id="PTHR24120:SF4">
    <property type="entry name" value="GH07239P"/>
    <property type="match status" value="1"/>
</dbReference>
<feature type="domain" description="Protein kinase" evidence="2">
    <location>
        <begin position="360"/>
        <end position="624"/>
    </location>
</feature>
<proteinExistence type="predicted"/>
<dbReference type="Pfam" id="PF00069">
    <property type="entry name" value="Pkinase"/>
    <property type="match status" value="1"/>
</dbReference>
<comment type="caution">
    <text evidence="3">The sequence shown here is derived from an EMBL/GenBank/DDBJ whole genome shotgun (WGS) entry which is preliminary data.</text>
</comment>
<accession>V6U3W9</accession>
<dbReference type="PANTHER" id="PTHR24120">
    <property type="entry name" value="GH07239P"/>
    <property type="match status" value="1"/>
</dbReference>
<evidence type="ECO:0000259" key="2">
    <source>
        <dbReference type="PROSITE" id="PS50011"/>
    </source>
</evidence>
<organism evidence="3 4">
    <name type="scientific">Giardia intestinalis</name>
    <name type="common">Giardia lamblia</name>
    <dbReference type="NCBI Taxonomy" id="5741"/>
    <lineage>
        <taxon>Eukaryota</taxon>
        <taxon>Metamonada</taxon>
        <taxon>Diplomonadida</taxon>
        <taxon>Hexamitidae</taxon>
        <taxon>Giardiinae</taxon>
        <taxon>Giardia</taxon>
    </lineage>
</organism>
<dbReference type="Proteomes" id="UP000018040">
    <property type="component" value="Unassembled WGS sequence"/>
</dbReference>
<dbReference type="InterPro" id="IPR011009">
    <property type="entry name" value="Kinase-like_dom_sf"/>
</dbReference>
<dbReference type="Gene3D" id="1.25.40.20">
    <property type="entry name" value="Ankyrin repeat-containing domain"/>
    <property type="match status" value="2"/>
</dbReference>
<sequence length="898" mass="99238">MSESRLYLFYVEGIKRPFMSENFHCPNTCVMQRILFDINDDLSPYRQRIHNIRFQGLSQASVHAWRQRLTSYVSEPIHPLVMKYLVDEQSTLDAIQLRMLRPYFPVVELRDRAASMRVKLCWRLAASVAILYRELDRGFLCPAVFLDALPVEELDPAHFSYDKEIGLFRILLHPRVALQPPEDSICVSSLATGPCSSPEVLQRFPGNTQSVMWTLGCLLYMLCCGHYPFGENRAQVLPTILSTFGPSASIKRASALIAKVPPVLRPLLQRLLVYKPSERLTPAELLALPEVHELLSKLSHVNRTLPHPVVIASLFHPPLDAPQPLVVPYWLQKSLNGRSDGLSSVTENSLESVLLDLPDYLPIAQSGSNGVYEGFVLKNRTTGGHVFCKVYRVGDDSATQRVIAGYFAEIASVSHPYIVPLAFAKISPLNTYAYEAVESDPLYRFDEVMESLDGRGLCEQKAWSLLGSITDVLCKLQARPDAPIYHHAIRPQTIYLTQEGALRLLDTGSARRLIKRLAQMPKYERLTVDETLDPFAAPELCTGGIQTWVGGSRADLWELAQTICYFCLGNTIACSTPADAQMLLRGRFLGPLYSDELHSILAGMLQPDPVVRTALSELAAHPCIQRRLRPDLVYDTLCRSPLQNAIFSCDEALVLQRMREDAGHRDAQGCTALFLAAQHGMHQILDLLVGAEADITDSKGRTALMAAAANNHVSCIDRLLPFQRGRQDANGDTALIYAARFQATEALSVLRTEARLQNRRGETALMVAAASDYAEGVEILLLYEARTQTKDGWTALMYAAVAGAASAVHKLSTVEAGLRNIHGRTALIEAVLCGQEASVHALASLEHGAVDGAGRCALMYAASRGCRQALEMLRPLEGGITDPSGQGYQCYEKADCLL</sequence>
<dbReference type="SUPFAM" id="SSF48403">
    <property type="entry name" value="Ankyrin repeat"/>
    <property type="match status" value="1"/>
</dbReference>
<dbReference type="VEuPathDB" id="GiardiaDB:DHA2_152985"/>
<dbReference type="PROSITE" id="PS50011">
    <property type="entry name" value="PROTEIN_KINASE_DOM"/>
    <property type="match status" value="2"/>
</dbReference>
<reference evidence="4" key="1">
    <citation type="submission" date="2012-02" db="EMBL/GenBank/DDBJ databases">
        <title>Genome sequencing of Giardia lamblia Genotypes A2 and B isolates (DH and GS) and comparative analysis with the genomes of Genotypes A1 and E (WB and Pig).</title>
        <authorList>
            <person name="Adam R."/>
            <person name="Dahlstrom E."/>
            <person name="Martens C."/>
            <person name="Bruno D."/>
            <person name="Barbian K."/>
            <person name="Porcella S.F."/>
            <person name="Nash T."/>
        </authorList>
    </citation>
    <scope>NUCLEOTIDE SEQUENCE</scope>
    <source>
        <strain evidence="4">GS</strain>
    </source>
</reference>
<dbReference type="PROSITE" id="PS50088">
    <property type="entry name" value="ANK_REPEAT"/>
    <property type="match status" value="1"/>
</dbReference>
<dbReference type="InterPro" id="IPR000719">
    <property type="entry name" value="Prot_kinase_dom"/>
</dbReference>
<dbReference type="InterPro" id="IPR036770">
    <property type="entry name" value="Ankyrin_rpt-contain_sf"/>
</dbReference>
<dbReference type="EMBL" id="AHHH01000033">
    <property type="protein sequence ID" value="ESU43960.1"/>
    <property type="molecule type" value="Genomic_DNA"/>
</dbReference>
<feature type="domain" description="Protein kinase" evidence="2">
    <location>
        <begin position="1"/>
        <end position="295"/>
    </location>
</feature>
<evidence type="ECO:0000256" key="1">
    <source>
        <dbReference type="PROSITE-ProRule" id="PRU00023"/>
    </source>
</evidence>
<dbReference type="Pfam" id="PF12796">
    <property type="entry name" value="Ank_2"/>
    <property type="match status" value="2"/>
</dbReference>